<name>A0ACB9TYT3_HOLOL</name>
<keyword evidence="2" id="KW-1185">Reference proteome</keyword>
<reference evidence="1" key="1">
    <citation type="submission" date="2022-04" db="EMBL/GenBank/DDBJ databases">
        <title>Chromosome-scale genome assembly of Holotrichia oblita Faldermann.</title>
        <authorList>
            <person name="Rongchong L."/>
        </authorList>
    </citation>
    <scope>NUCLEOTIDE SEQUENCE</scope>
    <source>
        <strain evidence="1">81SQS9</strain>
    </source>
</reference>
<proteinExistence type="predicted"/>
<evidence type="ECO:0000313" key="2">
    <source>
        <dbReference type="Proteomes" id="UP001056778"/>
    </source>
</evidence>
<gene>
    <name evidence="1" type="ORF">MML48_1g02018</name>
</gene>
<evidence type="ECO:0000313" key="1">
    <source>
        <dbReference type="EMBL" id="KAI4471932.1"/>
    </source>
</evidence>
<accession>A0ACB9TYT3</accession>
<comment type="caution">
    <text evidence="1">The sequence shown here is derived from an EMBL/GenBank/DDBJ whole genome shotgun (WGS) entry which is preliminary data.</text>
</comment>
<dbReference type="EMBL" id="CM043015">
    <property type="protein sequence ID" value="KAI4471932.1"/>
    <property type="molecule type" value="Genomic_DNA"/>
</dbReference>
<dbReference type="Proteomes" id="UP001056778">
    <property type="component" value="Chromosome 1"/>
</dbReference>
<protein>
    <submittedName>
        <fullName evidence="1">Ring finger and sry domain-containing</fullName>
    </submittedName>
</protein>
<organism evidence="1 2">
    <name type="scientific">Holotrichia oblita</name>
    <name type="common">Chafer beetle</name>
    <dbReference type="NCBI Taxonomy" id="644536"/>
    <lineage>
        <taxon>Eukaryota</taxon>
        <taxon>Metazoa</taxon>
        <taxon>Ecdysozoa</taxon>
        <taxon>Arthropoda</taxon>
        <taxon>Hexapoda</taxon>
        <taxon>Insecta</taxon>
        <taxon>Pterygota</taxon>
        <taxon>Neoptera</taxon>
        <taxon>Endopterygota</taxon>
        <taxon>Coleoptera</taxon>
        <taxon>Polyphaga</taxon>
        <taxon>Scarabaeiformia</taxon>
        <taxon>Scarabaeidae</taxon>
        <taxon>Melolonthinae</taxon>
        <taxon>Holotrichia</taxon>
    </lineage>
</organism>
<sequence>MGGCWCKQKNEDTDPYVPQSCNNHAADVPYFQSSPTIASTYYVENQEKGNVDSDTVDSLVLETLGVIGALVDNEQEPPPSMMRLHNIADNEEGWIQVVKSMVKVIPMSDPLGPSVITLLLDDCPLPSRESVLRVAQMFNLSSSSAIAGRTNAPRERNICVVLGCIAEKLAGPSSLGILNEGTLDYLLTNLNTDTDPYVILFSLIALEKFAQTSENKATIIRRLEQEEPCPITTLEVWKNEDHYVRRQVGFCAQWALDNLFVMNHRKYSFLTVEMAHINAMLNTSDVSEYLKISPDGLEARCDAYSFESVRCTAQADEGSWYYEVMIITPGVMQIGWATKNSNYLNHEGYGIGDDKFSLAYDGCRRLIWYNAKSEPQSLPRWQSGDILGCLLDLDTQQIIFSVNGMSLPPCTHVFTMAKTGFFAAASFMSFQQCRFNFGAEPFKHPPSQQYSTFNNSASLRPENKVVMPRHIFLEQLRQQSVREDSCTLCYDQRASVKLLPCEHSGFCKTCASQLTDCPMCRAPFSEILEENNP</sequence>